<proteinExistence type="inferred from homology"/>
<protein>
    <submittedName>
        <fullName evidence="7">Polyprenyl synthetase family protein</fullName>
    </submittedName>
</protein>
<dbReference type="GO" id="GO:0008299">
    <property type="term" value="P:isoprenoid biosynthetic process"/>
    <property type="evidence" value="ECO:0007669"/>
    <property type="project" value="InterPro"/>
</dbReference>
<dbReference type="GO" id="GO:0046872">
    <property type="term" value="F:metal ion binding"/>
    <property type="evidence" value="ECO:0007669"/>
    <property type="project" value="UniProtKB-KW"/>
</dbReference>
<dbReference type="CDD" id="cd00685">
    <property type="entry name" value="Trans_IPPS_HT"/>
    <property type="match status" value="1"/>
</dbReference>
<evidence type="ECO:0000256" key="4">
    <source>
        <dbReference type="ARBA" id="ARBA00022723"/>
    </source>
</evidence>
<dbReference type="GO" id="GO:0004659">
    <property type="term" value="F:prenyltransferase activity"/>
    <property type="evidence" value="ECO:0007669"/>
    <property type="project" value="InterPro"/>
</dbReference>
<keyword evidence="3 6" id="KW-0808">Transferase</keyword>
<keyword evidence="5" id="KW-0460">Magnesium</keyword>
<reference evidence="7" key="1">
    <citation type="journal article" date="2021" name="mSystems">
        <title>Bacteria and Archaea Synergistically Convert Glycine Betaine to Biogenic Methane in the Formosa Cold Seep of the South China Sea.</title>
        <authorList>
            <person name="Li L."/>
            <person name="Zhang W."/>
            <person name="Zhang S."/>
            <person name="Song L."/>
            <person name="Sun Q."/>
            <person name="Zhang H."/>
            <person name="Xiang H."/>
            <person name="Dong X."/>
        </authorList>
    </citation>
    <scope>NUCLEOTIDE SEQUENCE</scope>
    <source>
        <strain evidence="7">ZWT</strain>
    </source>
</reference>
<evidence type="ECO:0000256" key="5">
    <source>
        <dbReference type="ARBA" id="ARBA00022842"/>
    </source>
</evidence>
<reference evidence="7" key="2">
    <citation type="submission" date="2021-04" db="EMBL/GenBank/DDBJ databases">
        <authorList>
            <person name="Dong X."/>
        </authorList>
    </citation>
    <scope>NUCLEOTIDE SEQUENCE</scope>
    <source>
        <strain evidence="7">ZWT</strain>
    </source>
</reference>
<gene>
    <name evidence="7" type="ORF">KDK92_18735</name>
</gene>
<dbReference type="EMBL" id="JAGSOJ010000004">
    <property type="protein sequence ID" value="MCM1991780.1"/>
    <property type="molecule type" value="Genomic_DNA"/>
</dbReference>
<dbReference type="InterPro" id="IPR000092">
    <property type="entry name" value="Polyprenyl_synt"/>
</dbReference>
<dbReference type="AlphaFoldDB" id="A0A9J6P693"/>
<dbReference type="InterPro" id="IPR033749">
    <property type="entry name" value="Polyprenyl_synt_CS"/>
</dbReference>
<dbReference type="RefSeq" id="WP_250860919.1">
    <property type="nucleotide sequence ID" value="NZ_JAGSOJ010000004.1"/>
</dbReference>
<dbReference type="PROSITE" id="PS00723">
    <property type="entry name" value="POLYPRENYL_SYNTHASE_1"/>
    <property type="match status" value="1"/>
</dbReference>
<dbReference type="SFLD" id="SFLDS00005">
    <property type="entry name" value="Isoprenoid_Synthase_Type_I"/>
    <property type="match status" value="1"/>
</dbReference>
<evidence type="ECO:0000256" key="6">
    <source>
        <dbReference type="RuleBase" id="RU004466"/>
    </source>
</evidence>
<dbReference type="InterPro" id="IPR008949">
    <property type="entry name" value="Isoprenoid_synthase_dom_sf"/>
</dbReference>
<sequence length="271" mass="30586">MKVWDSRLKLNDIYKPIDPKITKLKYELNNLAINAGVPDVSELFEYFFKNSGKHLRPALTFLSAGAVKNGQVDMEENDVIQLALAFELLHSASLVHDDIIDEDMTRRGQKTLNNTFGNKLAVLAGDTLFAYAYSIVSNLFPVKYSQDIASLSYKMCVAEIEQAKGNIDREKYFRIIEGKTALFMSICCKLGAILAGASENDVQNMESFGLNFGMAYQIKDDFEDDDPETLKHVTMDDAREFSSKAKEAISGLQDSEYKQNLYELMDYIMNV</sequence>
<dbReference type="Gene3D" id="1.10.600.10">
    <property type="entry name" value="Farnesyl Diphosphate Synthase"/>
    <property type="match status" value="1"/>
</dbReference>
<evidence type="ECO:0000313" key="8">
    <source>
        <dbReference type="Proteomes" id="UP001056429"/>
    </source>
</evidence>
<dbReference type="PANTHER" id="PTHR12001">
    <property type="entry name" value="GERANYLGERANYL PYROPHOSPHATE SYNTHASE"/>
    <property type="match status" value="1"/>
</dbReference>
<evidence type="ECO:0000313" key="7">
    <source>
        <dbReference type="EMBL" id="MCM1991780.1"/>
    </source>
</evidence>
<organism evidence="7 8">
    <name type="scientific">Oceanirhabdus seepicola</name>
    <dbReference type="NCBI Taxonomy" id="2828781"/>
    <lineage>
        <taxon>Bacteria</taxon>
        <taxon>Bacillati</taxon>
        <taxon>Bacillota</taxon>
        <taxon>Clostridia</taxon>
        <taxon>Eubacteriales</taxon>
        <taxon>Clostridiaceae</taxon>
        <taxon>Oceanirhabdus</taxon>
    </lineage>
</organism>
<accession>A0A9J6P693</accession>
<dbReference type="Proteomes" id="UP001056429">
    <property type="component" value="Unassembled WGS sequence"/>
</dbReference>
<dbReference type="PROSITE" id="PS00444">
    <property type="entry name" value="POLYPRENYL_SYNTHASE_2"/>
    <property type="match status" value="1"/>
</dbReference>
<evidence type="ECO:0000256" key="3">
    <source>
        <dbReference type="ARBA" id="ARBA00022679"/>
    </source>
</evidence>
<dbReference type="PANTHER" id="PTHR12001:SF69">
    <property type="entry name" value="ALL TRANS-POLYPRENYL-DIPHOSPHATE SYNTHASE PDSS1"/>
    <property type="match status" value="1"/>
</dbReference>
<keyword evidence="8" id="KW-1185">Reference proteome</keyword>
<comment type="cofactor">
    <cofactor evidence="1">
        <name>Mg(2+)</name>
        <dbReference type="ChEBI" id="CHEBI:18420"/>
    </cofactor>
</comment>
<keyword evidence="4" id="KW-0479">Metal-binding</keyword>
<dbReference type="SUPFAM" id="SSF48576">
    <property type="entry name" value="Terpenoid synthases"/>
    <property type="match status" value="1"/>
</dbReference>
<comment type="similarity">
    <text evidence="2 6">Belongs to the FPP/GGPP synthase family.</text>
</comment>
<evidence type="ECO:0000256" key="1">
    <source>
        <dbReference type="ARBA" id="ARBA00001946"/>
    </source>
</evidence>
<name>A0A9J6P693_9CLOT</name>
<comment type="caution">
    <text evidence="7">The sequence shown here is derived from an EMBL/GenBank/DDBJ whole genome shotgun (WGS) entry which is preliminary data.</text>
</comment>
<evidence type="ECO:0000256" key="2">
    <source>
        <dbReference type="ARBA" id="ARBA00006706"/>
    </source>
</evidence>
<dbReference type="Pfam" id="PF00348">
    <property type="entry name" value="polyprenyl_synt"/>
    <property type="match status" value="1"/>
</dbReference>